<accession>A0A1U7M6G3</accession>
<sequence length="194" mass="22902">MVRDIENLIEGIAKSGDTYNHLLMENEYQNEQNKQIYKKYLLTRDGFTLLAMGFTGQKALKWKLKYIEAFNKMEKALKEIYHISETAIVNNVMAHLETRFFPEIDNRLSKYEENYRPTHANKISINSYIKEALGELQEIGEVNLVKQRVLLLLNAEAWQDIPYEKLIKNMHLIDESIKAVKNFRTKRQLSFIEE</sequence>
<dbReference type="EMBL" id="LTDM01000014">
    <property type="protein sequence ID" value="OLS02913.1"/>
    <property type="molecule type" value="Genomic_DNA"/>
</dbReference>
<evidence type="ECO:0000313" key="1">
    <source>
        <dbReference type="EMBL" id="OLS02913.1"/>
    </source>
</evidence>
<dbReference type="Pfam" id="PF09669">
    <property type="entry name" value="Phage_pRha"/>
    <property type="match status" value="1"/>
</dbReference>
<name>A0A1U7M6G3_TISCR</name>
<dbReference type="Proteomes" id="UP000186112">
    <property type="component" value="Unassembled WGS sequence"/>
</dbReference>
<dbReference type="NCBIfam" id="TIGR02681">
    <property type="entry name" value="phage_pRha"/>
    <property type="match status" value="1"/>
</dbReference>
<dbReference type="AlphaFoldDB" id="A0A1U7M6G3"/>
<evidence type="ECO:0000313" key="2">
    <source>
        <dbReference type="Proteomes" id="UP000186112"/>
    </source>
</evidence>
<protein>
    <submittedName>
        <fullName evidence="1">Phage regulatory protein Rha</fullName>
    </submittedName>
</protein>
<keyword evidence="2" id="KW-1185">Reference proteome</keyword>
<comment type="caution">
    <text evidence="1">The sequence shown here is derived from an EMBL/GenBank/DDBJ whole genome shotgun (WGS) entry which is preliminary data.</text>
</comment>
<organism evidence="1 2">
    <name type="scientific">Tissierella creatinophila DSM 6911</name>
    <dbReference type="NCBI Taxonomy" id="1123403"/>
    <lineage>
        <taxon>Bacteria</taxon>
        <taxon>Bacillati</taxon>
        <taxon>Bacillota</taxon>
        <taxon>Tissierellia</taxon>
        <taxon>Tissierellales</taxon>
        <taxon>Tissierellaceae</taxon>
        <taxon>Tissierella</taxon>
    </lineage>
</organism>
<gene>
    <name evidence="1" type="ORF">TICRE_10670</name>
</gene>
<dbReference type="InterPro" id="IPR014054">
    <property type="entry name" value="Phage_regulatory_Rha"/>
</dbReference>
<proteinExistence type="predicted"/>
<reference evidence="1 2" key="1">
    <citation type="submission" date="2016-02" db="EMBL/GenBank/DDBJ databases">
        <title>Genome sequence of Tissierella creatinophila DSM 6911.</title>
        <authorList>
            <person name="Poehlein A."/>
            <person name="Daniel R."/>
        </authorList>
    </citation>
    <scope>NUCLEOTIDE SEQUENCE [LARGE SCALE GENOMIC DNA]</scope>
    <source>
        <strain evidence="1 2">DSM 6911</strain>
    </source>
</reference>